<protein>
    <submittedName>
        <fullName evidence="3">Response regulator</fullName>
    </submittedName>
</protein>
<evidence type="ECO:0000313" key="4">
    <source>
        <dbReference type="Proteomes" id="UP001589590"/>
    </source>
</evidence>
<comment type="caution">
    <text evidence="3">The sequence shown here is derived from an EMBL/GenBank/DDBJ whole genome shotgun (WGS) entry which is preliminary data.</text>
</comment>
<name>A0ABV5H3F7_9FLAO</name>
<evidence type="ECO:0000256" key="1">
    <source>
        <dbReference type="PROSITE-ProRule" id="PRU00169"/>
    </source>
</evidence>
<keyword evidence="4" id="KW-1185">Reference proteome</keyword>
<dbReference type="SUPFAM" id="SSF52172">
    <property type="entry name" value="CheY-like"/>
    <property type="match status" value="1"/>
</dbReference>
<accession>A0ABV5H3F7</accession>
<dbReference type="PANTHER" id="PTHR44520:SF2">
    <property type="entry name" value="RESPONSE REGULATOR RCP1"/>
    <property type="match status" value="1"/>
</dbReference>
<reference evidence="3 4" key="1">
    <citation type="submission" date="2024-09" db="EMBL/GenBank/DDBJ databases">
        <authorList>
            <person name="Sun Q."/>
            <person name="Mori K."/>
        </authorList>
    </citation>
    <scope>NUCLEOTIDE SEQUENCE [LARGE SCALE GENOMIC DNA]</scope>
    <source>
        <strain evidence="3 4">CECT 8300</strain>
    </source>
</reference>
<keyword evidence="1" id="KW-0597">Phosphoprotein</keyword>
<dbReference type="PROSITE" id="PS50110">
    <property type="entry name" value="RESPONSE_REGULATORY"/>
    <property type="match status" value="1"/>
</dbReference>
<gene>
    <name evidence="3" type="ORF">ACFFU1_16020</name>
</gene>
<dbReference type="Proteomes" id="UP001589590">
    <property type="component" value="Unassembled WGS sequence"/>
</dbReference>
<dbReference type="InterPro" id="IPR001789">
    <property type="entry name" value="Sig_transdc_resp-reg_receiver"/>
</dbReference>
<evidence type="ECO:0000259" key="2">
    <source>
        <dbReference type="PROSITE" id="PS50110"/>
    </source>
</evidence>
<sequence>MVAPVNICIIDDDDIYQFTVVKTLELLKFKKKIISFYDGEEAMEFIMNHHNEKKKLPDVIFLDINMPVMDGFQFMEAYSEIKSTLAKKTIIYMVSSSVDPVDIEKVEKLNDVSDYVVKPIAPSELKKIMENMLGEHLK</sequence>
<dbReference type="PANTHER" id="PTHR44520">
    <property type="entry name" value="RESPONSE REGULATOR RCP1-RELATED"/>
    <property type="match status" value="1"/>
</dbReference>
<dbReference type="InterPro" id="IPR011006">
    <property type="entry name" value="CheY-like_superfamily"/>
</dbReference>
<dbReference type="InterPro" id="IPR052893">
    <property type="entry name" value="TCS_response_regulator"/>
</dbReference>
<feature type="domain" description="Response regulatory" evidence="2">
    <location>
        <begin position="6"/>
        <end position="133"/>
    </location>
</feature>
<dbReference type="Gene3D" id="3.40.50.2300">
    <property type="match status" value="1"/>
</dbReference>
<evidence type="ECO:0000313" key="3">
    <source>
        <dbReference type="EMBL" id="MFB9106414.1"/>
    </source>
</evidence>
<feature type="modified residue" description="4-aspartylphosphate" evidence="1">
    <location>
        <position position="63"/>
    </location>
</feature>
<proteinExistence type="predicted"/>
<dbReference type="RefSeq" id="WP_290270339.1">
    <property type="nucleotide sequence ID" value="NZ_JAUFQP010000010.1"/>
</dbReference>
<dbReference type="EMBL" id="JBHMFA010000017">
    <property type="protein sequence ID" value="MFB9106414.1"/>
    <property type="molecule type" value="Genomic_DNA"/>
</dbReference>
<organism evidence="3 4">
    <name type="scientific">Algibacter miyuki</name>
    <dbReference type="NCBI Taxonomy" id="1306933"/>
    <lineage>
        <taxon>Bacteria</taxon>
        <taxon>Pseudomonadati</taxon>
        <taxon>Bacteroidota</taxon>
        <taxon>Flavobacteriia</taxon>
        <taxon>Flavobacteriales</taxon>
        <taxon>Flavobacteriaceae</taxon>
        <taxon>Algibacter</taxon>
    </lineage>
</organism>
<dbReference type="SMART" id="SM00448">
    <property type="entry name" value="REC"/>
    <property type="match status" value="1"/>
</dbReference>
<dbReference type="Pfam" id="PF00072">
    <property type="entry name" value="Response_reg"/>
    <property type="match status" value="1"/>
</dbReference>